<feature type="compositionally biased region" description="Low complexity" evidence="8">
    <location>
        <begin position="190"/>
        <end position="201"/>
    </location>
</feature>
<feature type="region of interest" description="Disordered" evidence="8">
    <location>
        <begin position="85"/>
        <end position="110"/>
    </location>
</feature>
<feature type="region of interest" description="Disordered" evidence="8">
    <location>
        <begin position="460"/>
        <end position="498"/>
    </location>
</feature>
<organism evidence="10 11">
    <name type="scientific">Daphnia magna</name>
    <dbReference type="NCBI Taxonomy" id="35525"/>
    <lineage>
        <taxon>Eukaryota</taxon>
        <taxon>Metazoa</taxon>
        <taxon>Ecdysozoa</taxon>
        <taxon>Arthropoda</taxon>
        <taxon>Crustacea</taxon>
        <taxon>Branchiopoda</taxon>
        <taxon>Diplostraca</taxon>
        <taxon>Cladocera</taxon>
        <taxon>Anomopoda</taxon>
        <taxon>Daphniidae</taxon>
        <taxon>Daphnia</taxon>
    </lineage>
</organism>
<feature type="domain" description="Lipoyl-binding" evidence="9">
    <location>
        <begin position="731"/>
        <end position="808"/>
    </location>
</feature>
<dbReference type="Proteomes" id="UP001234178">
    <property type="component" value="Unassembled WGS sequence"/>
</dbReference>
<dbReference type="CDD" id="cd06850">
    <property type="entry name" value="biotinyl_domain"/>
    <property type="match status" value="1"/>
</dbReference>
<evidence type="ECO:0000256" key="2">
    <source>
        <dbReference type="ARBA" id="ARBA00017562"/>
    </source>
</evidence>
<reference evidence="10 11" key="1">
    <citation type="journal article" date="2023" name="Nucleic Acids Res.">
        <title>The hologenome of Daphnia magna reveals possible DNA methylation and microbiome-mediated evolution of the host genome.</title>
        <authorList>
            <person name="Chaturvedi A."/>
            <person name="Li X."/>
            <person name="Dhandapani V."/>
            <person name="Marshall H."/>
            <person name="Kissane S."/>
            <person name="Cuenca-Cambronero M."/>
            <person name="Asole G."/>
            <person name="Calvet F."/>
            <person name="Ruiz-Romero M."/>
            <person name="Marangio P."/>
            <person name="Guigo R."/>
            <person name="Rago D."/>
            <person name="Mirbahai L."/>
            <person name="Eastwood N."/>
            <person name="Colbourne J.K."/>
            <person name="Zhou J."/>
            <person name="Mallon E."/>
            <person name="Orsini L."/>
        </authorList>
    </citation>
    <scope>NUCLEOTIDE SEQUENCE [LARGE SCALE GENOMIC DNA]</scope>
    <source>
        <strain evidence="10">LRV0_1</strain>
    </source>
</reference>
<dbReference type="InterPro" id="IPR011053">
    <property type="entry name" value="Single_hybrid_motif"/>
</dbReference>
<dbReference type="PANTHER" id="PTHR45266">
    <property type="entry name" value="OXALOACETATE DECARBOXYLASE ALPHA CHAIN"/>
    <property type="match status" value="1"/>
</dbReference>
<dbReference type="InterPro" id="IPR001882">
    <property type="entry name" value="Biotin_BS"/>
</dbReference>
<dbReference type="InterPro" id="IPR000089">
    <property type="entry name" value="Biotin_lipoyl"/>
</dbReference>
<dbReference type="Gene3D" id="2.40.50.100">
    <property type="match status" value="1"/>
</dbReference>
<evidence type="ECO:0000256" key="6">
    <source>
        <dbReference type="ARBA" id="ARBA00023160"/>
    </source>
</evidence>
<comment type="caution">
    <text evidence="10">The sequence shown here is derived from an EMBL/GenBank/DDBJ whole genome shotgun (WGS) entry which is preliminary data.</text>
</comment>
<proteinExistence type="predicted"/>
<keyword evidence="11" id="KW-1185">Reference proteome</keyword>
<dbReference type="NCBIfam" id="TIGR00531">
    <property type="entry name" value="BCCP"/>
    <property type="match status" value="1"/>
</dbReference>
<protein>
    <recommendedName>
        <fullName evidence="2">Biotin carboxyl carrier protein of acetyl-CoA carboxylase</fullName>
    </recommendedName>
</protein>
<feature type="compositionally biased region" description="Basic and acidic residues" evidence="8">
    <location>
        <begin position="98"/>
        <end position="110"/>
    </location>
</feature>
<dbReference type="InterPro" id="IPR001249">
    <property type="entry name" value="AcCoA_biotinCC"/>
</dbReference>
<evidence type="ECO:0000256" key="7">
    <source>
        <dbReference type="ARBA" id="ARBA00023267"/>
    </source>
</evidence>
<dbReference type="PRINTS" id="PR01071">
    <property type="entry name" value="ACOABIOTINCC"/>
</dbReference>
<accession>A0ABR0B999</accession>
<dbReference type="EMBL" id="JAOYFB010000041">
    <property type="protein sequence ID" value="KAK4045000.1"/>
    <property type="molecule type" value="Genomic_DNA"/>
</dbReference>
<dbReference type="Pfam" id="PF00364">
    <property type="entry name" value="Biotin_lipoyl"/>
    <property type="match status" value="1"/>
</dbReference>
<dbReference type="PANTHER" id="PTHR45266:SF3">
    <property type="entry name" value="OXALOACETATE DECARBOXYLASE ALPHA CHAIN"/>
    <property type="match status" value="1"/>
</dbReference>
<evidence type="ECO:0000256" key="5">
    <source>
        <dbReference type="ARBA" id="ARBA00023098"/>
    </source>
</evidence>
<keyword evidence="4" id="KW-0276">Fatty acid metabolism</keyword>
<dbReference type="SUPFAM" id="SSF51230">
    <property type="entry name" value="Single hybrid motif"/>
    <property type="match status" value="1"/>
</dbReference>
<feature type="region of interest" description="Disordered" evidence="8">
    <location>
        <begin position="303"/>
        <end position="324"/>
    </location>
</feature>
<keyword evidence="7" id="KW-0092">Biotin</keyword>
<dbReference type="PROSITE" id="PS00188">
    <property type="entry name" value="BIOTIN"/>
    <property type="match status" value="1"/>
</dbReference>
<gene>
    <name evidence="10" type="ORF">OUZ56_032407</name>
</gene>
<keyword evidence="5" id="KW-0443">Lipid metabolism</keyword>
<evidence type="ECO:0000256" key="8">
    <source>
        <dbReference type="SAM" id="MobiDB-lite"/>
    </source>
</evidence>
<dbReference type="InterPro" id="IPR050709">
    <property type="entry name" value="Biotin_Carboxyl_Carrier/Decarb"/>
</dbReference>
<name>A0ABR0B999_9CRUS</name>
<keyword evidence="6" id="KW-0275">Fatty acid biosynthesis</keyword>
<dbReference type="PROSITE" id="PS50968">
    <property type="entry name" value="BIOTINYL_LIPOYL"/>
    <property type="match status" value="1"/>
</dbReference>
<keyword evidence="3" id="KW-0444">Lipid biosynthesis</keyword>
<feature type="region of interest" description="Disordered" evidence="8">
    <location>
        <begin position="558"/>
        <end position="578"/>
    </location>
</feature>
<feature type="compositionally biased region" description="Basic and acidic residues" evidence="8">
    <location>
        <begin position="309"/>
        <end position="319"/>
    </location>
</feature>
<evidence type="ECO:0000256" key="3">
    <source>
        <dbReference type="ARBA" id="ARBA00022516"/>
    </source>
</evidence>
<feature type="region of interest" description="Disordered" evidence="8">
    <location>
        <begin position="181"/>
        <end position="226"/>
    </location>
</feature>
<evidence type="ECO:0000313" key="11">
    <source>
        <dbReference type="Proteomes" id="UP001234178"/>
    </source>
</evidence>
<evidence type="ECO:0000256" key="4">
    <source>
        <dbReference type="ARBA" id="ARBA00022832"/>
    </source>
</evidence>
<evidence type="ECO:0000259" key="9">
    <source>
        <dbReference type="PROSITE" id="PS50968"/>
    </source>
</evidence>
<evidence type="ECO:0000313" key="10">
    <source>
        <dbReference type="EMBL" id="KAK4045000.1"/>
    </source>
</evidence>
<evidence type="ECO:0000256" key="1">
    <source>
        <dbReference type="ARBA" id="ARBA00005194"/>
    </source>
</evidence>
<sequence length="810" mass="87826">MHEDDAVGTVGEQVEADEAAVAIEEHLRGKRPPFRHRAIGDDGRDVGGGVETESGYAAFCEHEETLRLAPRRSQRGALKVGDEAVKGDAVAGRPKAGHLRETDSGQGDRRVRETAAVDQNAIHHEPGLGEPVAEHPFMVALARLEIDPQKRGTLGEVPMDLVERGRAINGRVARPQELKIRPGEAQNLHRFQSSASSFGSAKRSKKRPFPTLPVGETARATKSAAMAPSVLSTTSFNASLNMVGQGKEAEATASTTSSVVDAFVEPAWAYDRSVAASVDNSAVARRRIGHPGIAAATRRRRNLPGPVARGDRRGADGTRRPHGRSVAIRQNHAAVERKSRRREFGECALGRLRLPGVIGAHKGRLTFLYDTRYGARTLIGLHVRVHGEERIPIRKWETGGDGTAPLVIPIVGKLKDAFSRDINIKIIRAFDVVPSVRTSRCDLHFRRRAIRDGNAIGDGPAPRCAGDGQHRVGAADGGGAARRVKNGRPGDGPKGAVDHHRRVPVCARAVAIVGPVRRAPKSHRKIQHRRRHTGERLIRDRCVDAGIVSGERTVFAGARRKHDRGGRDHPREGDEGETWQRKRCHSGFDSMRALCRHVHRKRAPLRTCVRHRDRPSLRRHSVPWVQRLCGVFRRFTKNIGQLPHPTSHDRACPSALSLTQGVLVNVDTDKLKSLLAVLAEENVAEFEHEEAGVRVRIVRGGVAVAAAPIAPVFHAAPSAAKSAEAAPADDGGTDGTAPFVGTFYRAAGPDVPAFIEVGASVKVGQTLCIVEAMKLMNEIEAEFGGVVTAIYAENGKPVEFGQKLFRIKKS</sequence>
<comment type="pathway">
    <text evidence="1">Lipid metabolism; fatty acid biosynthesis.</text>
</comment>